<evidence type="ECO:0000313" key="8">
    <source>
        <dbReference type="EMBL" id="KRR23430.1"/>
    </source>
</evidence>
<proteinExistence type="inferred from homology"/>
<evidence type="ECO:0000313" key="9">
    <source>
        <dbReference type="Proteomes" id="UP000052023"/>
    </source>
</evidence>
<keyword evidence="9" id="KW-1185">Reference proteome</keyword>
<sequence>MAEIEIRALRKAFDGAEVLKGVDLTIQDGEFISLVGPSGCGKSTLLRVIAGLEPQSSGEVRIDGVSADGVRPSARNLAMVFQSYALYPHLSVFDNIAVPLRMKRLSALERAPFVGRLMPGRRRAERVIRDDVERVAEQLEISPLLKRKPGQLSGGQRQRVAVGRAIVRQPRAFLFDEPLSNLDAKLRVHMRAEIAQLHRQLKTTFIYVTHDQAEAMTMSGRIAVMIGGELIQVGAPAAVYDDPCDIRVAEFVGTPKINAFPGRIRSDGRLEMLGHVLHMATPALEGECRICVRPERIELASHGLLSGTVVHLENLGSEAFVHIGCAGTDAPVVARVNDPSQLPAIGATIGYGFAPEAVRAFDADGKRIVTSLPSRVERPREMAVV</sequence>
<protein>
    <submittedName>
        <fullName evidence="8">Glycerol-3-phosphate ABC transporter ATP-binding protein</fullName>
    </submittedName>
</protein>
<dbReference type="InterPro" id="IPR012340">
    <property type="entry name" value="NA-bd_OB-fold"/>
</dbReference>
<dbReference type="InterPro" id="IPR013611">
    <property type="entry name" value="Transp-assoc_OB_typ2"/>
</dbReference>
<dbReference type="InterPro" id="IPR017871">
    <property type="entry name" value="ABC_transporter-like_CS"/>
</dbReference>
<dbReference type="RefSeq" id="WP_057844678.1">
    <property type="nucleotide sequence ID" value="NZ_LLYA01000159.1"/>
</dbReference>
<dbReference type="SMART" id="SM00382">
    <property type="entry name" value="AAA"/>
    <property type="match status" value="1"/>
</dbReference>
<comment type="function">
    <text evidence="6">Involved in beta-(1--&gt;2)glucan export. Transmembrane domains (TMD) form a pore in the inner membrane and the ATP-binding domain (NBD) is responsible for energy generation.</text>
</comment>
<keyword evidence="5 8" id="KW-0067">ATP-binding</keyword>
<dbReference type="InterPro" id="IPR003439">
    <property type="entry name" value="ABC_transporter-like_ATP-bd"/>
</dbReference>
<dbReference type="Gene3D" id="2.40.50.100">
    <property type="match status" value="1"/>
</dbReference>
<dbReference type="GO" id="GO:0005524">
    <property type="term" value="F:ATP binding"/>
    <property type="evidence" value="ECO:0007669"/>
    <property type="project" value="UniProtKB-KW"/>
</dbReference>
<dbReference type="GO" id="GO:0140359">
    <property type="term" value="F:ABC-type transporter activity"/>
    <property type="evidence" value="ECO:0007669"/>
    <property type="project" value="UniProtKB-ARBA"/>
</dbReference>
<dbReference type="PANTHER" id="PTHR43875:SF1">
    <property type="entry name" value="OSMOPROTECTIVE COMPOUNDS UPTAKE ATP-BINDING PROTEIN GGTA"/>
    <property type="match status" value="1"/>
</dbReference>
<dbReference type="SUPFAM" id="SSF52540">
    <property type="entry name" value="P-loop containing nucleoside triphosphate hydrolases"/>
    <property type="match status" value="1"/>
</dbReference>
<comment type="subcellular location">
    <subcellularLocation>
        <location evidence="1">Cell inner membrane</location>
        <topology evidence="1">Peripheral membrane protein</topology>
    </subcellularLocation>
</comment>
<dbReference type="OrthoDB" id="9767663at2"/>
<dbReference type="InterPro" id="IPR003593">
    <property type="entry name" value="AAA+_ATPase"/>
</dbReference>
<keyword evidence="3" id="KW-0813">Transport</keyword>
<dbReference type="Gene3D" id="2.40.50.140">
    <property type="entry name" value="Nucleic acid-binding proteins"/>
    <property type="match status" value="1"/>
</dbReference>
<evidence type="ECO:0000256" key="5">
    <source>
        <dbReference type="ARBA" id="ARBA00022840"/>
    </source>
</evidence>
<dbReference type="GO" id="GO:0055052">
    <property type="term" value="C:ATP-binding cassette (ABC) transporter complex, substrate-binding subunit-containing"/>
    <property type="evidence" value="ECO:0007669"/>
    <property type="project" value="TreeGrafter"/>
</dbReference>
<dbReference type="PROSITE" id="PS50893">
    <property type="entry name" value="ABC_TRANSPORTER_2"/>
    <property type="match status" value="1"/>
</dbReference>
<evidence type="ECO:0000256" key="3">
    <source>
        <dbReference type="ARBA" id="ARBA00022448"/>
    </source>
</evidence>
<dbReference type="Gene3D" id="3.40.50.300">
    <property type="entry name" value="P-loop containing nucleotide triphosphate hydrolases"/>
    <property type="match status" value="1"/>
</dbReference>
<dbReference type="PROSITE" id="PS00211">
    <property type="entry name" value="ABC_TRANSPORTER_1"/>
    <property type="match status" value="1"/>
</dbReference>
<dbReference type="FunFam" id="3.40.50.300:FF:000042">
    <property type="entry name" value="Maltose/maltodextrin ABC transporter, ATP-binding protein"/>
    <property type="match status" value="1"/>
</dbReference>
<name>A0A0R3N1L0_9BRAD</name>
<dbReference type="AlphaFoldDB" id="A0A0R3N1L0"/>
<evidence type="ECO:0000256" key="1">
    <source>
        <dbReference type="ARBA" id="ARBA00004417"/>
    </source>
</evidence>
<dbReference type="Pfam" id="PF00005">
    <property type="entry name" value="ABC_tran"/>
    <property type="match status" value="1"/>
</dbReference>
<dbReference type="Pfam" id="PF08402">
    <property type="entry name" value="TOBE_2"/>
    <property type="match status" value="1"/>
</dbReference>
<dbReference type="InterPro" id="IPR008995">
    <property type="entry name" value="Mo/tungstate-bd_C_term_dom"/>
</dbReference>
<comment type="similarity">
    <text evidence="2">Belongs to the ABC transporter superfamily.</text>
</comment>
<reference evidence="8 9" key="1">
    <citation type="submission" date="2014-03" db="EMBL/GenBank/DDBJ databases">
        <title>Bradyrhizobium valentinum sp. nov., isolated from effective nodules of Lupinus mariae-josephae, a lupine endemic of basic-lime soils in Eastern Spain.</title>
        <authorList>
            <person name="Duran D."/>
            <person name="Rey L."/>
            <person name="Navarro A."/>
            <person name="Busquets A."/>
            <person name="Imperial J."/>
            <person name="Ruiz-Argueso T."/>
        </authorList>
    </citation>
    <scope>NUCLEOTIDE SEQUENCE [LARGE SCALE GENOMIC DNA]</scope>
    <source>
        <strain evidence="8 9">Ro19</strain>
    </source>
</reference>
<feature type="domain" description="ABC transporter" evidence="7">
    <location>
        <begin position="4"/>
        <end position="252"/>
    </location>
</feature>
<comment type="caution">
    <text evidence="8">The sequence shown here is derived from an EMBL/GenBank/DDBJ whole genome shotgun (WGS) entry which is preliminary data.</text>
</comment>
<gene>
    <name evidence="8" type="ORF">CQ13_05130</name>
</gene>
<accession>A0A0R3N1L0</accession>
<organism evidence="8 9">
    <name type="scientific">Bradyrhizobium retamae</name>
    <dbReference type="NCBI Taxonomy" id="1300035"/>
    <lineage>
        <taxon>Bacteria</taxon>
        <taxon>Pseudomonadati</taxon>
        <taxon>Pseudomonadota</taxon>
        <taxon>Alphaproteobacteria</taxon>
        <taxon>Hyphomicrobiales</taxon>
        <taxon>Nitrobacteraceae</taxon>
        <taxon>Bradyrhizobium</taxon>
    </lineage>
</organism>
<evidence type="ECO:0000259" key="7">
    <source>
        <dbReference type="PROSITE" id="PS50893"/>
    </source>
</evidence>
<keyword evidence="4" id="KW-0547">Nucleotide-binding</keyword>
<evidence type="ECO:0000256" key="2">
    <source>
        <dbReference type="ARBA" id="ARBA00005417"/>
    </source>
</evidence>
<evidence type="ECO:0000256" key="4">
    <source>
        <dbReference type="ARBA" id="ARBA00022741"/>
    </source>
</evidence>
<dbReference type="EMBL" id="LLYA01000159">
    <property type="protein sequence ID" value="KRR23430.1"/>
    <property type="molecule type" value="Genomic_DNA"/>
</dbReference>
<dbReference type="GO" id="GO:0016887">
    <property type="term" value="F:ATP hydrolysis activity"/>
    <property type="evidence" value="ECO:0007669"/>
    <property type="project" value="InterPro"/>
</dbReference>
<dbReference type="PANTHER" id="PTHR43875">
    <property type="entry name" value="MALTODEXTRIN IMPORT ATP-BINDING PROTEIN MSMX"/>
    <property type="match status" value="1"/>
</dbReference>
<dbReference type="InterPro" id="IPR027417">
    <property type="entry name" value="P-loop_NTPase"/>
</dbReference>
<evidence type="ECO:0000256" key="6">
    <source>
        <dbReference type="ARBA" id="ARBA00024722"/>
    </source>
</evidence>
<dbReference type="InterPro" id="IPR047641">
    <property type="entry name" value="ABC_transpr_MalK/UgpC-like"/>
</dbReference>
<dbReference type="SUPFAM" id="SSF50331">
    <property type="entry name" value="MOP-like"/>
    <property type="match status" value="1"/>
</dbReference>
<dbReference type="Proteomes" id="UP000052023">
    <property type="component" value="Unassembled WGS sequence"/>
</dbReference>